<dbReference type="InterPro" id="IPR050303">
    <property type="entry name" value="GatZ_KbaZ_carbometab"/>
</dbReference>
<dbReference type="SUPFAM" id="SSF53697">
    <property type="entry name" value="SIS domain"/>
    <property type="match status" value="1"/>
</dbReference>
<name>A0A3S4HB65_SERRU</name>
<sequence>MLELTAGRLAAFYDSPAGFRHGPKSLVDDKTLVVVFISGHPYTRRYDLDLLAELRREKQAQRVVAIAAQPDAVIEQGPHILLPPAREFNDVELAFCFLMYAQVFALSESLKAGITPDTPSASGAVNRVVQGVVIHAWQA</sequence>
<dbReference type="GO" id="GO:0097367">
    <property type="term" value="F:carbohydrate derivative binding"/>
    <property type="evidence" value="ECO:0007669"/>
    <property type="project" value="InterPro"/>
</dbReference>
<dbReference type="PANTHER" id="PTHR32502:SF3">
    <property type="entry name" value="D-GALACTOSAMINE-6-PHOSPHATE DEAMINASE AGAS-RELATED"/>
    <property type="match status" value="1"/>
</dbReference>
<dbReference type="GO" id="GO:1901135">
    <property type="term" value="P:carbohydrate derivative metabolic process"/>
    <property type="evidence" value="ECO:0007669"/>
    <property type="project" value="InterPro"/>
</dbReference>
<evidence type="ECO:0000313" key="2">
    <source>
        <dbReference type="EMBL" id="VEA74125.1"/>
    </source>
</evidence>
<reference evidence="2 3" key="1">
    <citation type="submission" date="2018-12" db="EMBL/GenBank/DDBJ databases">
        <authorList>
            <consortium name="Pathogen Informatics"/>
        </authorList>
    </citation>
    <scope>NUCLEOTIDE SEQUENCE [LARGE SCALE GENOMIC DNA]</scope>
    <source>
        <strain evidence="2 3">NCTC9419</strain>
    </source>
</reference>
<gene>
    <name evidence="2" type="primary">agaS_1</name>
    <name evidence="2" type="ORF">NCTC9419_05768</name>
</gene>
<dbReference type="CDD" id="cd05010">
    <property type="entry name" value="SIS_AgaS_like"/>
    <property type="match status" value="1"/>
</dbReference>
<dbReference type="EMBL" id="LR134155">
    <property type="protein sequence ID" value="VEA74125.1"/>
    <property type="molecule type" value="Genomic_DNA"/>
</dbReference>
<dbReference type="PANTHER" id="PTHR32502">
    <property type="entry name" value="N-ACETYLGALACTOSAMINE PERMEASE II COMPONENT-RELATED"/>
    <property type="match status" value="1"/>
</dbReference>
<dbReference type="GO" id="GO:0016853">
    <property type="term" value="F:isomerase activity"/>
    <property type="evidence" value="ECO:0007669"/>
    <property type="project" value="UniProtKB-KW"/>
</dbReference>
<dbReference type="AlphaFoldDB" id="A0A3S4HB65"/>
<proteinExistence type="predicted"/>
<keyword evidence="2" id="KW-0413">Isomerase</keyword>
<dbReference type="GO" id="GO:0009401">
    <property type="term" value="P:phosphoenolpyruvate-dependent sugar phosphotransferase system"/>
    <property type="evidence" value="ECO:0007669"/>
    <property type="project" value="TreeGrafter"/>
</dbReference>
<dbReference type="Pfam" id="PF01380">
    <property type="entry name" value="SIS"/>
    <property type="match status" value="1"/>
</dbReference>
<dbReference type="InterPro" id="IPR001347">
    <property type="entry name" value="SIS_dom"/>
</dbReference>
<accession>A0A3S4HB65</accession>
<dbReference type="InterPro" id="IPR046348">
    <property type="entry name" value="SIS_dom_sf"/>
</dbReference>
<dbReference type="EC" id="5.3.1.-" evidence="2"/>
<feature type="domain" description="SIS" evidence="1">
    <location>
        <begin position="1"/>
        <end position="119"/>
    </location>
</feature>
<evidence type="ECO:0000259" key="1">
    <source>
        <dbReference type="PROSITE" id="PS51464"/>
    </source>
</evidence>
<protein>
    <submittedName>
        <fullName evidence="2">Tagatose-6-phosphate ketose/aldose isomerase</fullName>
        <ecNumber evidence="2">5.3.1.-</ecNumber>
    </submittedName>
</protein>
<dbReference type="Proteomes" id="UP000271603">
    <property type="component" value="Chromosome"/>
</dbReference>
<dbReference type="InterPro" id="IPR035464">
    <property type="entry name" value="SIS_AgaS"/>
</dbReference>
<evidence type="ECO:0000313" key="3">
    <source>
        <dbReference type="Proteomes" id="UP000271603"/>
    </source>
</evidence>
<dbReference type="GO" id="GO:0005886">
    <property type="term" value="C:plasma membrane"/>
    <property type="evidence" value="ECO:0007669"/>
    <property type="project" value="TreeGrafter"/>
</dbReference>
<organism evidence="2 3">
    <name type="scientific">Serratia rubidaea</name>
    <name type="common">Serratia marinorubra</name>
    <dbReference type="NCBI Taxonomy" id="61652"/>
    <lineage>
        <taxon>Bacteria</taxon>
        <taxon>Pseudomonadati</taxon>
        <taxon>Pseudomonadota</taxon>
        <taxon>Gammaproteobacteria</taxon>
        <taxon>Enterobacterales</taxon>
        <taxon>Yersiniaceae</taxon>
        <taxon>Serratia</taxon>
    </lineage>
</organism>
<dbReference type="PROSITE" id="PS51464">
    <property type="entry name" value="SIS"/>
    <property type="match status" value="1"/>
</dbReference>
<dbReference type="Gene3D" id="3.40.50.10490">
    <property type="entry name" value="Glucose-6-phosphate isomerase like protein, domain 1"/>
    <property type="match status" value="1"/>
</dbReference>